<protein>
    <submittedName>
        <fullName evidence="2">Uncharacterized protein</fullName>
    </submittedName>
</protein>
<evidence type="ECO:0000313" key="2">
    <source>
        <dbReference type="EMBL" id="SFH38994.1"/>
    </source>
</evidence>
<dbReference type="AlphaFoldDB" id="A0AAE8L8F5"/>
<sequence>MGEAVVLFCQEVAQWLRLDAADDADRKVRDPNRRAHTVLEVAALADQLWQAPPAPSAGAA</sequence>
<evidence type="ECO:0000313" key="4">
    <source>
        <dbReference type="Proteomes" id="UP000199140"/>
    </source>
</evidence>
<dbReference type="Proteomes" id="UP000199140">
    <property type="component" value="Unassembled WGS sequence"/>
</dbReference>
<proteinExistence type="predicted"/>
<gene>
    <name evidence="1" type="ORF">MCBMB27_05299</name>
    <name evidence="2" type="ORF">SAMN05192567_122117</name>
</gene>
<dbReference type="Proteomes" id="UP000185487">
    <property type="component" value="Chromosome"/>
</dbReference>
<reference evidence="1 3" key="1">
    <citation type="submission" date="2016-04" db="EMBL/GenBank/DDBJ databases">
        <title>Complete genome sequencing and analysis of CBMB27, Methylobacterium phyllosphaerae isolated from leaf tissues of rice (Oryza sativa L.).</title>
        <authorList>
            <person name="Lee Y."/>
            <person name="Hwangbo K."/>
            <person name="Chung H."/>
            <person name="Yoo J."/>
            <person name="Kim K.Y."/>
            <person name="Sa T.M."/>
            <person name="Um Y."/>
            <person name="Madhaiyan M."/>
        </authorList>
    </citation>
    <scope>NUCLEOTIDE SEQUENCE [LARGE SCALE GENOMIC DNA]</scope>
    <source>
        <strain evidence="1 3">CBMB27</strain>
    </source>
</reference>
<name>A0AAE8L8F5_9HYPH</name>
<keyword evidence="3" id="KW-1185">Reference proteome</keyword>
<evidence type="ECO:0000313" key="3">
    <source>
        <dbReference type="Proteomes" id="UP000185487"/>
    </source>
</evidence>
<dbReference type="EMBL" id="FOPK01000022">
    <property type="protein sequence ID" value="SFH38994.1"/>
    <property type="molecule type" value="Genomic_DNA"/>
</dbReference>
<dbReference type="EMBL" id="CP015367">
    <property type="protein sequence ID" value="APT34590.1"/>
    <property type="molecule type" value="Genomic_DNA"/>
</dbReference>
<evidence type="ECO:0000313" key="1">
    <source>
        <dbReference type="EMBL" id="APT34590.1"/>
    </source>
</evidence>
<dbReference type="KEGG" id="mphy:MCBMB27_05299"/>
<organism evidence="2 4">
    <name type="scientific">Methylobacterium phyllosphaerae</name>
    <dbReference type="NCBI Taxonomy" id="418223"/>
    <lineage>
        <taxon>Bacteria</taxon>
        <taxon>Pseudomonadati</taxon>
        <taxon>Pseudomonadota</taxon>
        <taxon>Alphaproteobacteria</taxon>
        <taxon>Hyphomicrobiales</taxon>
        <taxon>Methylobacteriaceae</taxon>
        <taxon>Methylobacterium</taxon>
    </lineage>
</organism>
<accession>A0AAE8L8F5</accession>
<reference evidence="2 4" key="2">
    <citation type="submission" date="2016-10" db="EMBL/GenBank/DDBJ databases">
        <authorList>
            <person name="Varghese N."/>
            <person name="Submissions S."/>
        </authorList>
    </citation>
    <scope>NUCLEOTIDE SEQUENCE [LARGE SCALE GENOMIC DNA]</scope>
    <source>
        <strain evidence="2 4">CBMB27</strain>
    </source>
</reference>